<dbReference type="Proteomes" id="UP000824280">
    <property type="component" value="Chromosome"/>
</dbReference>
<keyword evidence="3" id="KW-1185">Reference proteome</keyword>
<evidence type="ECO:0000313" key="3">
    <source>
        <dbReference type="Proteomes" id="UP000824280"/>
    </source>
</evidence>
<organism evidence="2 3">
    <name type="scientific">Qipengyuania psychrotolerans</name>
    <dbReference type="NCBI Taxonomy" id="2867238"/>
    <lineage>
        <taxon>Bacteria</taxon>
        <taxon>Pseudomonadati</taxon>
        <taxon>Pseudomonadota</taxon>
        <taxon>Alphaproteobacteria</taxon>
        <taxon>Sphingomonadales</taxon>
        <taxon>Erythrobacteraceae</taxon>
        <taxon>Qipengyuania</taxon>
    </lineage>
</organism>
<protein>
    <recommendedName>
        <fullName evidence="4">Secreted protein</fullName>
    </recommendedName>
</protein>
<sequence>MVIIVLAVLAVGFLAVWISRNVEHGEARFCPDGPLASFEEEERPALRVSIRSQRSEGPEAINSADDQTGG</sequence>
<proteinExistence type="predicted"/>
<dbReference type="EMBL" id="CP081297">
    <property type="protein sequence ID" value="QZD86464.1"/>
    <property type="molecule type" value="Genomic_DNA"/>
</dbReference>
<evidence type="ECO:0008006" key="4">
    <source>
        <dbReference type="Google" id="ProtNLM"/>
    </source>
</evidence>
<evidence type="ECO:0000313" key="2">
    <source>
        <dbReference type="EMBL" id="QZD86464.1"/>
    </source>
</evidence>
<gene>
    <name evidence="2" type="ORF">K3166_09445</name>
</gene>
<dbReference type="RefSeq" id="WP_221422009.1">
    <property type="nucleotide sequence ID" value="NZ_CP081297.1"/>
</dbReference>
<name>A0ABX8ZE34_9SPHN</name>
<evidence type="ECO:0000256" key="1">
    <source>
        <dbReference type="SAM" id="MobiDB-lite"/>
    </source>
</evidence>
<feature type="region of interest" description="Disordered" evidence="1">
    <location>
        <begin position="49"/>
        <end position="70"/>
    </location>
</feature>
<accession>A0ABX8ZE34</accession>
<reference evidence="2 3" key="1">
    <citation type="submission" date="2021-08" db="EMBL/GenBank/DDBJ databases">
        <title>Comparative Genomics Analysis of the Genus Qipengyuania Reveals Extensive Genetic Diversity and Metabolic Versatility, Including the Description of Fifteen Novel Species.</title>
        <authorList>
            <person name="Liu Y."/>
        </authorList>
    </citation>
    <scope>NUCLEOTIDE SEQUENCE [LARGE SCALE GENOMIC DNA]</scope>
    <source>
        <strain evidence="2 3">1XM2-8</strain>
    </source>
</reference>